<evidence type="ECO:0000259" key="2">
    <source>
        <dbReference type="Pfam" id="PF03732"/>
    </source>
</evidence>
<dbReference type="AlphaFoldDB" id="A0A2Z7DAC1"/>
<dbReference type="Pfam" id="PF14244">
    <property type="entry name" value="Retrotran_gag_3"/>
    <property type="match status" value="1"/>
</dbReference>
<feature type="domain" description="Retrotransposon gag" evidence="2">
    <location>
        <begin position="68"/>
        <end position="151"/>
    </location>
</feature>
<dbReference type="InterPro" id="IPR005162">
    <property type="entry name" value="Retrotrans_gag_dom"/>
</dbReference>
<protein>
    <submittedName>
        <fullName evidence="4">Uncharacterized protein</fullName>
    </submittedName>
</protein>
<dbReference type="Pfam" id="PF03732">
    <property type="entry name" value="Retrotrans_gag"/>
    <property type="match status" value="1"/>
</dbReference>
<keyword evidence="1" id="KW-0812">Transmembrane</keyword>
<dbReference type="InterPro" id="IPR029472">
    <property type="entry name" value="Copia-like_N"/>
</dbReference>
<evidence type="ECO:0000313" key="4">
    <source>
        <dbReference type="EMBL" id="KZV56542.1"/>
    </source>
</evidence>
<reference evidence="4 5" key="1">
    <citation type="journal article" date="2015" name="Proc. Natl. Acad. Sci. U.S.A.">
        <title>The resurrection genome of Boea hygrometrica: A blueprint for survival of dehydration.</title>
        <authorList>
            <person name="Xiao L."/>
            <person name="Yang G."/>
            <person name="Zhang L."/>
            <person name="Yang X."/>
            <person name="Zhao S."/>
            <person name="Ji Z."/>
            <person name="Zhou Q."/>
            <person name="Hu M."/>
            <person name="Wang Y."/>
            <person name="Chen M."/>
            <person name="Xu Y."/>
            <person name="Jin H."/>
            <person name="Xiao X."/>
            <person name="Hu G."/>
            <person name="Bao F."/>
            <person name="Hu Y."/>
            <person name="Wan P."/>
            <person name="Li L."/>
            <person name="Deng X."/>
            <person name="Kuang T."/>
            <person name="Xiang C."/>
            <person name="Zhu J.K."/>
            <person name="Oliver M.J."/>
            <person name="He Y."/>
        </authorList>
    </citation>
    <scope>NUCLEOTIDE SEQUENCE [LARGE SCALE GENOMIC DNA]</scope>
    <source>
        <strain evidence="5">cv. XS01</strain>
    </source>
</reference>
<gene>
    <name evidence="4" type="ORF">F511_16141</name>
</gene>
<evidence type="ECO:0000256" key="1">
    <source>
        <dbReference type="SAM" id="Phobius"/>
    </source>
</evidence>
<proteinExistence type="predicted"/>
<feature type="transmembrane region" description="Helical" evidence="1">
    <location>
        <begin position="341"/>
        <end position="360"/>
    </location>
</feature>
<dbReference type="EMBL" id="KQ988189">
    <property type="protein sequence ID" value="KZV56542.1"/>
    <property type="molecule type" value="Genomic_DNA"/>
</dbReference>
<dbReference type="PANTHER" id="PTHR37610">
    <property type="entry name" value="CCHC-TYPE DOMAIN-CONTAINING PROTEIN"/>
    <property type="match status" value="1"/>
</dbReference>
<name>A0A2Z7DAC1_9LAMI</name>
<evidence type="ECO:0000259" key="3">
    <source>
        <dbReference type="Pfam" id="PF14244"/>
    </source>
</evidence>
<dbReference type="OrthoDB" id="913019at2759"/>
<organism evidence="4 5">
    <name type="scientific">Dorcoceras hygrometricum</name>
    <dbReference type="NCBI Taxonomy" id="472368"/>
    <lineage>
        <taxon>Eukaryota</taxon>
        <taxon>Viridiplantae</taxon>
        <taxon>Streptophyta</taxon>
        <taxon>Embryophyta</taxon>
        <taxon>Tracheophyta</taxon>
        <taxon>Spermatophyta</taxon>
        <taxon>Magnoliopsida</taxon>
        <taxon>eudicotyledons</taxon>
        <taxon>Gunneridae</taxon>
        <taxon>Pentapetalae</taxon>
        <taxon>asterids</taxon>
        <taxon>lamiids</taxon>
        <taxon>Lamiales</taxon>
        <taxon>Gesneriaceae</taxon>
        <taxon>Didymocarpoideae</taxon>
        <taxon>Trichosporeae</taxon>
        <taxon>Loxocarpinae</taxon>
        <taxon>Dorcoceras</taxon>
    </lineage>
</organism>
<sequence>FIMASRKDDSLQSISVQLDGTNYTYWSYVMKNFLRGKSMWSYVTGVWVKPIDDTATDYAVLVDNWEVANSWINNSVTHSIGIQLAKYETAKEVWDHLARLYTQSNFAKQYQLETDIRALQQNDMSIQEFYSAMSNLWDQLALTESDRLRVFEPYIARREEQRLVQFLMALRNDFEGLRGTILHRSPLPSVDSVVNELLAEEFGLNLGHIRGMSHMCFRQSLLLYTSLRQPTKPDQPLRSLKMNVLFAKGRVIGRLSVRNYWIKASNNNNDHCKTNAHRLLLNVHLVHLSPTMQLLPHIWIHTCLSSFNSFLLHNPMSCLPHLLKVCLCLIIQANRLPYESWILALLTICLLILILLHLLIPPHIFLS</sequence>
<keyword evidence="1" id="KW-0472">Membrane</keyword>
<keyword evidence="5" id="KW-1185">Reference proteome</keyword>
<feature type="domain" description="Retrotransposon Copia-like N-terminal" evidence="3">
    <location>
        <begin position="8"/>
        <end position="50"/>
    </location>
</feature>
<dbReference type="PANTHER" id="PTHR37610:SF80">
    <property type="entry name" value="RETROTRANSPOSON GAG DOMAIN-CONTAINING PROTEIN"/>
    <property type="match status" value="1"/>
</dbReference>
<evidence type="ECO:0000313" key="5">
    <source>
        <dbReference type="Proteomes" id="UP000250235"/>
    </source>
</evidence>
<keyword evidence="1" id="KW-1133">Transmembrane helix</keyword>
<accession>A0A2Z7DAC1</accession>
<feature type="non-terminal residue" evidence="4">
    <location>
        <position position="1"/>
    </location>
</feature>
<dbReference type="Proteomes" id="UP000250235">
    <property type="component" value="Unassembled WGS sequence"/>
</dbReference>